<dbReference type="AlphaFoldDB" id="A0A2U1P0M3"/>
<evidence type="ECO:0000256" key="1">
    <source>
        <dbReference type="ARBA" id="ARBA00022729"/>
    </source>
</evidence>
<comment type="caution">
    <text evidence="5">The sequence shown here is derived from an EMBL/GenBank/DDBJ whole genome shotgun (WGS) entry which is preliminary data.</text>
</comment>
<organism evidence="5 6">
    <name type="scientific">Artemisia annua</name>
    <name type="common">Sweet wormwood</name>
    <dbReference type="NCBI Taxonomy" id="35608"/>
    <lineage>
        <taxon>Eukaryota</taxon>
        <taxon>Viridiplantae</taxon>
        <taxon>Streptophyta</taxon>
        <taxon>Embryophyta</taxon>
        <taxon>Tracheophyta</taxon>
        <taxon>Spermatophyta</taxon>
        <taxon>Magnoliopsida</taxon>
        <taxon>eudicotyledons</taxon>
        <taxon>Gunneridae</taxon>
        <taxon>Pentapetalae</taxon>
        <taxon>asterids</taxon>
        <taxon>campanulids</taxon>
        <taxon>Asterales</taxon>
        <taxon>Asteraceae</taxon>
        <taxon>Asteroideae</taxon>
        <taxon>Anthemideae</taxon>
        <taxon>Artemisiinae</taxon>
        <taxon>Artemisia</taxon>
    </lineage>
</organism>
<dbReference type="EMBL" id="PKPP01029240">
    <property type="protein sequence ID" value="PWA24277.1"/>
    <property type="molecule type" value="Genomic_DNA"/>
</dbReference>
<dbReference type="Pfam" id="PF01657">
    <property type="entry name" value="Stress-antifung"/>
    <property type="match status" value="1"/>
</dbReference>
<evidence type="ECO:0000259" key="3">
    <source>
        <dbReference type="PROSITE" id="PS51473"/>
    </source>
</evidence>
<dbReference type="Gene3D" id="3.30.430.20">
    <property type="entry name" value="Gnk2 domain, C-X8-C-X2-C motif"/>
    <property type="match status" value="1"/>
</dbReference>
<keyword evidence="6" id="KW-1185">Reference proteome</keyword>
<keyword evidence="1" id="KW-0732">Signal</keyword>
<dbReference type="PANTHER" id="PTHR32099:SF109">
    <property type="entry name" value="GNK2-LIKE DOMAIN-CONTAINING PROTEIN"/>
    <property type="match status" value="1"/>
</dbReference>
<dbReference type="InterPro" id="IPR002902">
    <property type="entry name" value="GNK2"/>
</dbReference>
<dbReference type="InterPro" id="IPR038408">
    <property type="entry name" value="GNK2_sf"/>
</dbReference>
<evidence type="ECO:0000313" key="4">
    <source>
        <dbReference type="EMBL" id="PWA24277.1"/>
    </source>
</evidence>
<reference evidence="5 6" key="1">
    <citation type="journal article" date="2018" name="Mol. Plant">
        <title>The genome of Artemisia annua provides insight into the evolution of Asteraceae family and artemisinin biosynthesis.</title>
        <authorList>
            <person name="Shen Q."/>
            <person name="Zhang L."/>
            <person name="Liao Z."/>
            <person name="Wang S."/>
            <person name="Yan T."/>
            <person name="Shi P."/>
            <person name="Liu M."/>
            <person name="Fu X."/>
            <person name="Pan Q."/>
            <person name="Wang Y."/>
            <person name="Lv Z."/>
            <person name="Lu X."/>
            <person name="Zhang F."/>
            <person name="Jiang W."/>
            <person name="Ma Y."/>
            <person name="Chen M."/>
            <person name="Hao X."/>
            <person name="Li L."/>
            <person name="Tang Y."/>
            <person name="Lv G."/>
            <person name="Zhou Y."/>
            <person name="Sun X."/>
            <person name="Brodelius P.E."/>
            <person name="Rose J.K.C."/>
            <person name="Tang K."/>
        </authorList>
    </citation>
    <scope>NUCLEOTIDE SEQUENCE [LARGE SCALE GENOMIC DNA]</scope>
    <source>
        <strain evidence="6">cv. Huhao1</strain>
        <tissue evidence="5">Leaf</tissue>
    </source>
</reference>
<sequence length="148" mass="16359">MGRLVQIMRSNPRYNGYSFASNATGGKGIADLVNAVALCPPNVKEQGCEECIKKTIPYIREKCPDQKEGVAWSIISNLHSCMVLYTDRDVTSPGLDDWVWIHFYTPKADANVVGDMRFGKENPTSAVVDDHMDVEVSGVKITYTNDLG</sequence>
<protein>
    <submittedName>
        <fullName evidence="5">Cysteine-rich-repeat containing protein</fullName>
    </submittedName>
</protein>
<evidence type="ECO:0000313" key="6">
    <source>
        <dbReference type="Proteomes" id="UP000245207"/>
    </source>
</evidence>
<accession>A0A2U1P0M3</accession>
<proteinExistence type="predicted"/>
<dbReference type="EMBL" id="PKPP01001871">
    <property type="protein sequence ID" value="PWA79325.1"/>
    <property type="molecule type" value="Genomic_DNA"/>
</dbReference>
<keyword evidence="2" id="KW-0677">Repeat</keyword>
<evidence type="ECO:0000256" key="2">
    <source>
        <dbReference type="ARBA" id="ARBA00022737"/>
    </source>
</evidence>
<feature type="domain" description="Gnk2-homologous" evidence="3">
    <location>
        <begin position="1"/>
        <end position="90"/>
    </location>
</feature>
<dbReference type="Proteomes" id="UP000245207">
    <property type="component" value="Unassembled WGS sequence"/>
</dbReference>
<evidence type="ECO:0000313" key="5">
    <source>
        <dbReference type="EMBL" id="PWA79325.1"/>
    </source>
</evidence>
<dbReference type="PROSITE" id="PS51473">
    <property type="entry name" value="GNK2"/>
    <property type="match status" value="1"/>
</dbReference>
<name>A0A2U1P0M3_ARTAN</name>
<gene>
    <name evidence="5" type="ORF">CTI12_AA206860</name>
    <name evidence="4" type="ORF">CTI12_AA628760</name>
</gene>
<dbReference type="PANTHER" id="PTHR32099">
    <property type="entry name" value="CYSTEINE-RICH REPEAT SECRETORY PROTEIN"/>
    <property type="match status" value="1"/>
</dbReference>